<organism evidence="1 2">
    <name type="scientific">Manihot esculenta</name>
    <name type="common">Cassava</name>
    <name type="synonym">Jatropha manihot</name>
    <dbReference type="NCBI Taxonomy" id="3983"/>
    <lineage>
        <taxon>Eukaryota</taxon>
        <taxon>Viridiplantae</taxon>
        <taxon>Streptophyta</taxon>
        <taxon>Embryophyta</taxon>
        <taxon>Tracheophyta</taxon>
        <taxon>Spermatophyta</taxon>
        <taxon>Magnoliopsida</taxon>
        <taxon>eudicotyledons</taxon>
        <taxon>Gunneridae</taxon>
        <taxon>Pentapetalae</taxon>
        <taxon>rosids</taxon>
        <taxon>fabids</taxon>
        <taxon>Malpighiales</taxon>
        <taxon>Euphorbiaceae</taxon>
        <taxon>Crotonoideae</taxon>
        <taxon>Manihoteae</taxon>
        <taxon>Manihot</taxon>
    </lineage>
</organism>
<accession>A0ACB7HBM4</accession>
<sequence>MKDILRICPHHGLLNWMDIDKFYNGLNANTRNMVDNAARGSFMRKEIPEAFALLDELAITNFEFFMDRIPPRRPKGMHEIDTEQAKTAEEEVVEEPKVEVVVPSYKPPIPFPQRLKINIEVKNFLKFLEVFKKLLINIPFTEVLDQMPSFAKFLKEILSNKRRLDDQETVMLTKECSAIIQNKLPSKLKDPRSFTIPCNIGNVEFIKALCDLGTSINLMPLYVFRKLGLGEVKPTIVSLQLADRSVTYPRGVIEDEDREIPMILGRPFLTTGKALIDVHQEKLTLRVGQEEVAFNVLQSSKYPNTIDVYFRIDTVDECNIAVVNDLNSMHEISESTPTPKLKLKPLSSHLRYAFLGESSTHSVIISNHLGVEEEIKMLKVLNMHKKALGWSIDDIKSITPSLCMHKILIEDDCRPFIEHQRRLNPNMKEIVRAKVIKLLDASIIYPISNSNWMLERLSGYPYCCFLDGYLGYFQILIALENQEKTTFTCPLCT</sequence>
<reference evidence="2" key="1">
    <citation type="journal article" date="2016" name="Nat. Biotechnol.">
        <title>Sequencing wild and cultivated cassava and related species reveals extensive interspecific hybridization and genetic diversity.</title>
        <authorList>
            <person name="Bredeson J.V."/>
            <person name="Lyons J.B."/>
            <person name="Prochnik S.E."/>
            <person name="Wu G.A."/>
            <person name="Ha C.M."/>
            <person name="Edsinger-Gonzales E."/>
            <person name="Grimwood J."/>
            <person name="Schmutz J."/>
            <person name="Rabbi I.Y."/>
            <person name="Egesi C."/>
            <person name="Nauluvula P."/>
            <person name="Lebot V."/>
            <person name="Ndunguru J."/>
            <person name="Mkamilo G."/>
            <person name="Bart R.S."/>
            <person name="Setter T.L."/>
            <person name="Gleadow R.M."/>
            <person name="Kulakow P."/>
            <person name="Ferguson M.E."/>
            <person name="Rounsley S."/>
            <person name="Rokhsar D.S."/>
        </authorList>
    </citation>
    <scope>NUCLEOTIDE SEQUENCE [LARGE SCALE GENOMIC DNA]</scope>
    <source>
        <strain evidence="2">cv. AM560-2</strain>
    </source>
</reference>
<feature type="non-terminal residue" evidence="1">
    <location>
        <position position="493"/>
    </location>
</feature>
<evidence type="ECO:0000313" key="1">
    <source>
        <dbReference type="EMBL" id="KAG8649385.1"/>
    </source>
</evidence>
<gene>
    <name evidence="1" type="ORF">MANES_08G082266v8</name>
</gene>
<comment type="caution">
    <text evidence="1">The sequence shown here is derived from an EMBL/GenBank/DDBJ whole genome shotgun (WGS) entry which is preliminary data.</text>
</comment>
<dbReference type="Proteomes" id="UP000091857">
    <property type="component" value="Chromosome 8"/>
</dbReference>
<proteinExistence type="predicted"/>
<protein>
    <submittedName>
        <fullName evidence="1">Uncharacterized protein</fullName>
    </submittedName>
</protein>
<keyword evidence="2" id="KW-1185">Reference proteome</keyword>
<dbReference type="EMBL" id="CM004394">
    <property type="protein sequence ID" value="KAG8649385.1"/>
    <property type="molecule type" value="Genomic_DNA"/>
</dbReference>
<name>A0ACB7HBM4_MANES</name>
<evidence type="ECO:0000313" key="2">
    <source>
        <dbReference type="Proteomes" id="UP000091857"/>
    </source>
</evidence>